<gene>
    <name evidence="3" type="ORF">HGH91_08225</name>
</gene>
<proteinExistence type="predicted"/>
<evidence type="ECO:0000313" key="4">
    <source>
        <dbReference type="Proteomes" id="UP000552864"/>
    </source>
</evidence>
<feature type="domain" description="Glycosyl transferase family 1" evidence="1">
    <location>
        <begin position="227"/>
        <end position="377"/>
    </location>
</feature>
<comment type="caution">
    <text evidence="3">The sequence shown here is derived from an EMBL/GenBank/DDBJ whole genome shotgun (WGS) entry which is preliminary data.</text>
</comment>
<dbReference type="SUPFAM" id="SSF53756">
    <property type="entry name" value="UDP-Glycosyltransferase/glycogen phosphorylase"/>
    <property type="match status" value="1"/>
</dbReference>
<sequence>MARILIHSLIFKPDGVSTAYLYADLVGELKKHGHKICVLTTTPHFNIVQEQIAQQPLRKRWGGLFYESIFLDDIKVYHIRMKKSKRMLIRVIDFVWFHMFALLMGCCIGKYDIVLSPSPPLTIGVISYLLGKIKGAKAIYNVQEIYPDFAIKQGAIKNKRIISLLHSIERSIYNNSAAVVTIDTKFEEIVAPRIKDSSKLHVIPNFVDTNLYVPLPRVNAFSTIHGLDDKFVVGYAGNIGHAQDWQPIIAAAKALRDLPIRFLIVGDGVKKDWVKTQIEEHHLQNVLLLDYQPREMMPVINASMDIHTIVMSPSSSKEGFPSKIYTIMSSAKSAIVVTEASSPLGDLMRKSEYGKLVSPGDTEAYIKSIAEASQQKEWLIADGEKGREFILKNFSKEAIGEKYNNLVTGLLN</sequence>
<evidence type="ECO:0000313" key="3">
    <source>
        <dbReference type="EMBL" id="NLR78606.1"/>
    </source>
</evidence>
<dbReference type="GO" id="GO:0016757">
    <property type="term" value="F:glycosyltransferase activity"/>
    <property type="evidence" value="ECO:0007669"/>
    <property type="project" value="InterPro"/>
</dbReference>
<dbReference type="Pfam" id="PF13439">
    <property type="entry name" value="Glyco_transf_4"/>
    <property type="match status" value="1"/>
</dbReference>
<keyword evidence="3" id="KW-0808">Transferase</keyword>
<dbReference type="AlphaFoldDB" id="A0A847SMK5"/>
<dbReference type="Pfam" id="PF00534">
    <property type="entry name" value="Glycos_transf_1"/>
    <property type="match status" value="1"/>
</dbReference>
<dbReference type="PANTHER" id="PTHR12526:SF630">
    <property type="entry name" value="GLYCOSYLTRANSFERASE"/>
    <property type="match status" value="1"/>
</dbReference>
<dbReference type="EMBL" id="JABAHZ010000002">
    <property type="protein sequence ID" value="NLR78606.1"/>
    <property type="molecule type" value="Genomic_DNA"/>
</dbReference>
<dbReference type="Proteomes" id="UP000552864">
    <property type="component" value="Unassembled WGS sequence"/>
</dbReference>
<dbReference type="PANTHER" id="PTHR12526">
    <property type="entry name" value="GLYCOSYLTRANSFERASE"/>
    <property type="match status" value="1"/>
</dbReference>
<protein>
    <submittedName>
        <fullName evidence="3">Glycosyltransferase family 4 protein</fullName>
    </submittedName>
</protein>
<keyword evidence="4" id="KW-1185">Reference proteome</keyword>
<accession>A0A847SMK5</accession>
<evidence type="ECO:0000259" key="1">
    <source>
        <dbReference type="Pfam" id="PF00534"/>
    </source>
</evidence>
<feature type="domain" description="Glycosyltransferase subfamily 4-like N-terminal" evidence="2">
    <location>
        <begin position="23"/>
        <end position="210"/>
    </location>
</feature>
<reference evidence="3 4" key="1">
    <citation type="submission" date="2020-04" db="EMBL/GenBank/DDBJ databases">
        <authorList>
            <person name="Yin C."/>
        </authorList>
    </citation>
    <scope>NUCLEOTIDE SEQUENCE [LARGE SCALE GENOMIC DNA]</scope>
    <source>
        <strain evidence="3 4">Ak56</strain>
    </source>
</reference>
<organism evidence="3 4">
    <name type="scientific">Chitinophaga eiseniae</name>
    <dbReference type="NCBI Taxonomy" id="634771"/>
    <lineage>
        <taxon>Bacteria</taxon>
        <taxon>Pseudomonadati</taxon>
        <taxon>Bacteroidota</taxon>
        <taxon>Chitinophagia</taxon>
        <taxon>Chitinophagales</taxon>
        <taxon>Chitinophagaceae</taxon>
        <taxon>Chitinophaga</taxon>
    </lineage>
</organism>
<dbReference type="RefSeq" id="WP_168738002.1">
    <property type="nucleotide sequence ID" value="NZ_JABAHZ010000002.1"/>
</dbReference>
<dbReference type="InterPro" id="IPR001296">
    <property type="entry name" value="Glyco_trans_1"/>
</dbReference>
<evidence type="ECO:0000259" key="2">
    <source>
        <dbReference type="Pfam" id="PF13439"/>
    </source>
</evidence>
<dbReference type="Gene3D" id="3.40.50.2000">
    <property type="entry name" value="Glycogen Phosphorylase B"/>
    <property type="match status" value="2"/>
</dbReference>
<dbReference type="CDD" id="cd03794">
    <property type="entry name" value="GT4_WbuB-like"/>
    <property type="match status" value="1"/>
</dbReference>
<name>A0A847SMK5_9BACT</name>
<dbReference type="InterPro" id="IPR028098">
    <property type="entry name" value="Glyco_trans_4-like_N"/>
</dbReference>